<organism evidence="1 2">
    <name type="scientific">Mycena albidolilacea</name>
    <dbReference type="NCBI Taxonomy" id="1033008"/>
    <lineage>
        <taxon>Eukaryota</taxon>
        <taxon>Fungi</taxon>
        <taxon>Dikarya</taxon>
        <taxon>Basidiomycota</taxon>
        <taxon>Agaricomycotina</taxon>
        <taxon>Agaricomycetes</taxon>
        <taxon>Agaricomycetidae</taxon>
        <taxon>Agaricales</taxon>
        <taxon>Marasmiineae</taxon>
        <taxon>Mycenaceae</taxon>
        <taxon>Mycena</taxon>
    </lineage>
</organism>
<comment type="caution">
    <text evidence="1">The sequence shown here is derived from an EMBL/GenBank/DDBJ whole genome shotgun (WGS) entry which is preliminary data.</text>
</comment>
<dbReference type="Proteomes" id="UP001218218">
    <property type="component" value="Unassembled WGS sequence"/>
</dbReference>
<evidence type="ECO:0000313" key="2">
    <source>
        <dbReference type="Proteomes" id="UP001218218"/>
    </source>
</evidence>
<gene>
    <name evidence="1" type="ORF">DFH08DRAFT_958178</name>
</gene>
<protein>
    <submittedName>
        <fullName evidence="1">Uncharacterized protein</fullName>
    </submittedName>
</protein>
<dbReference type="EMBL" id="JARIHO010000014">
    <property type="protein sequence ID" value="KAJ7350509.1"/>
    <property type="molecule type" value="Genomic_DNA"/>
</dbReference>
<keyword evidence="2" id="KW-1185">Reference proteome</keyword>
<proteinExistence type="predicted"/>
<name>A0AAD7A6D6_9AGAR</name>
<reference evidence="1" key="1">
    <citation type="submission" date="2023-03" db="EMBL/GenBank/DDBJ databases">
        <title>Massive genome expansion in bonnet fungi (Mycena s.s.) driven by repeated elements and novel gene families across ecological guilds.</title>
        <authorList>
            <consortium name="Lawrence Berkeley National Laboratory"/>
            <person name="Harder C.B."/>
            <person name="Miyauchi S."/>
            <person name="Viragh M."/>
            <person name="Kuo A."/>
            <person name="Thoen E."/>
            <person name="Andreopoulos B."/>
            <person name="Lu D."/>
            <person name="Skrede I."/>
            <person name="Drula E."/>
            <person name="Henrissat B."/>
            <person name="Morin E."/>
            <person name="Kohler A."/>
            <person name="Barry K."/>
            <person name="LaButti K."/>
            <person name="Morin E."/>
            <person name="Salamov A."/>
            <person name="Lipzen A."/>
            <person name="Mereny Z."/>
            <person name="Hegedus B."/>
            <person name="Baldrian P."/>
            <person name="Stursova M."/>
            <person name="Weitz H."/>
            <person name="Taylor A."/>
            <person name="Grigoriev I.V."/>
            <person name="Nagy L.G."/>
            <person name="Martin F."/>
            <person name="Kauserud H."/>
        </authorList>
    </citation>
    <scope>NUCLEOTIDE SEQUENCE</scope>
    <source>
        <strain evidence="1">CBHHK002</strain>
    </source>
</reference>
<accession>A0AAD7A6D6</accession>
<dbReference type="AlphaFoldDB" id="A0AAD7A6D6"/>
<sequence>MTGELPARFWRSQLCHIPAIILQVLPLPRCLAPPPLSTSTGHLTDLTFARPFTPTLASCSLDWCAGTPHSLFTTRPCPRYRRLPPRQEWGALLSIALAAAALSCSLSVADGAGPLCELPSMVLAPIDTSSCDEVGTASIAWHLPWVHPDCHSFAPDARIRTLDPTRACSQRARHLRESAAVELCGSRLALVAACLPTTARGPAWRHHPRLPSGVCDLTPLQTRCHHRRAWDACASVQYASSLSSTQDSSTPRAPHAPRIPCATSSPFTSLAAACVRSQALHYLASPRPPDTLHIPYDYAGFIHLGALVLTSPFYGASYVVCALCARSLDSARTCAERQCAPRNTSLGMLCAAGVRAELTARVIDPYGLSSWSPMWQAHMRHWTSRVHRARNEGVRTSYGVHALCARFLDGRPSVLYSPTAGARVWTRLRYLPTGDNGTHHTAPGSGDLARARSLHQVLFLLATTSSDVVCVHRHRAQLPLASLAQHVNGASTFPLEGDGIWRGLWVQCQRDKTAMLFSSGPERRFGAPRCSLAITSSDCKAVFLRLGAPLLSAPRLRSAFAKKWGIIPSLGVLEDTSLAAEFSLQFVPPELVPGAKPGTACVCPCAHQPRLPPSEVSTIDLLDAGCPTLHEPCSRARPSGTMLAAVPGIALRCQCAIDSRRATQPSSLAHDTSCCHSSLSRLLLVHLDYRHGLVCVCAYYTSPQRSLPPCAAMCHPLLAHSHSPEECCFVAHPFLHGPPCAQLHALCHLCVLVPRHTPPGAVPRSRMTAWVSCVVPWQVESAVYQRATTHDCVCLELLDGLGIINEWWRNNFKLMLYIKPARRKSLRQSA</sequence>
<evidence type="ECO:0000313" key="1">
    <source>
        <dbReference type="EMBL" id="KAJ7350509.1"/>
    </source>
</evidence>